<protein>
    <recommendedName>
        <fullName evidence="2">FHA domain-containing protein</fullName>
    </recommendedName>
</protein>
<organism evidence="3 4">
    <name type="scientific">Hyaloperonospora brassicae</name>
    <name type="common">Brassica downy mildew</name>
    <name type="synonym">Peronospora brassicae</name>
    <dbReference type="NCBI Taxonomy" id="162125"/>
    <lineage>
        <taxon>Eukaryota</taxon>
        <taxon>Sar</taxon>
        <taxon>Stramenopiles</taxon>
        <taxon>Oomycota</taxon>
        <taxon>Peronosporomycetes</taxon>
        <taxon>Peronosporales</taxon>
        <taxon>Peronosporaceae</taxon>
        <taxon>Hyaloperonospora</taxon>
    </lineage>
</organism>
<evidence type="ECO:0000313" key="3">
    <source>
        <dbReference type="EMBL" id="CAI5738292.1"/>
    </source>
</evidence>
<feature type="region of interest" description="Disordered" evidence="1">
    <location>
        <begin position="244"/>
        <end position="352"/>
    </location>
</feature>
<gene>
    <name evidence="3" type="ORF">HBR001_LOCUS7438</name>
</gene>
<keyword evidence="4" id="KW-1185">Reference proteome</keyword>
<comment type="caution">
    <text evidence="3">The sequence shown here is derived from an EMBL/GenBank/DDBJ whole genome shotgun (WGS) entry which is preliminary data.</text>
</comment>
<name>A0AAV0UMZ1_HYABA</name>
<dbReference type="Gene3D" id="2.60.200.20">
    <property type="match status" value="1"/>
</dbReference>
<proteinExistence type="predicted"/>
<reference evidence="3" key="1">
    <citation type="submission" date="2022-12" db="EMBL/GenBank/DDBJ databases">
        <authorList>
            <person name="Webb A."/>
        </authorList>
    </citation>
    <scope>NUCLEOTIDE SEQUENCE</scope>
    <source>
        <strain evidence="3">Hp1</strain>
    </source>
</reference>
<evidence type="ECO:0000256" key="1">
    <source>
        <dbReference type="SAM" id="MobiDB-lite"/>
    </source>
</evidence>
<accession>A0AAV0UMZ1</accession>
<feature type="region of interest" description="Disordered" evidence="1">
    <location>
        <begin position="587"/>
        <end position="620"/>
    </location>
</feature>
<sequence>MSTTRAPSKIVLQAHSLLPSYDNPEATTGDTCVRPLTTLAAPSIVVGTGVHSTFQVQDDQEVDAAHGTLERTIGRGVWIYSDHSRRGSIVNGSKRLHRDAVVVHHGDTLEVGQTVIGLDLEMNTTTAACSTDEPVDRAMDNHVQPIPMHQKTALSARNVARMARRRASTPWGPAVAVHQTFGTTKPRTLQIETSGLDGNGCSSSSTAVELVRTPLEYTASPVACTRWCSKRSFVATATPVAAGASPSLSVDQYQHPPKDYQASKGVERISHVSSSSPRQMFKGSSAEKASRPPPLGYSSSPTVSPSALAARQRRNIEEQPSRRSVLPSPASDCTAVELPQPKNADVRPSSRRDNLRIQVSKKMAAAAPVSAKSINIPRHVPVPNLDFEAPASPVAQRDIIKQQESLQIILQHKIEEERLLKQQQEEWMRQYLTPVSTSDSELNYEAVSEPRIPLSPTKENDIVPGELARGAIPVLLLAETGLDQQRPAPVKTSPRRTGVVRSPQARLDGFQKRSNEPDVTKCCTPEALASSINRTNYLENSNCEIDCAVRSSDESVLSTATTTIACHRHVTSSLSSSCASSIGRCDFSGNEDEEETEDTVRSYPKSDMYEPAALPRRSREEPVLMFDLDRNSSIHSWRESN</sequence>
<dbReference type="AlphaFoldDB" id="A0AAV0UMZ1"/>
<feature type="domain" description="FHA" evidence="2">
    <location>
        <begin position="45"/>
        <end position="112"/>
    </location>
</feature>
<evidence type="ECO:0000259" key="2">
    <source>
        <dbReference type="Pfam" id="PF00498"/>
    </source>
</evidence>
<evidence type="ECO:0000313" key="4">
    <source>
        <dbReference type="Proteomes" id="UP001162031"/>
    </source>
</evidence>
<dbReference type="InterPro" id="IPR000253">
    <property type="entry name" value="FHA_dom"/>
</dbReference>
<dbReference type="InterPro" id="IPR008984">
    <property type="entry name" value="SMAD_FHA_dom_sf"/>
</dbReference>
<dbReference type="SUPFAM" id="SSF49879">
    <property type="entry name" value="SMAD/FHA domain"/>
    <property type="match status" value="1"/>
</dbReference>
<dbReference type="EMBL" id="CANTFL010001372">
    <property type="protein sequence ID" value="CAI5738292.1"/>
    <property type="molecule type" value="Genomic_DNA"/>
</dbReference>
<dbReference type="Pfam" id="PF00498">
    <property type="entry name" value="FHA"/>
    <property type="match status" value="1"/>
</dbReference>
<dbReference type="CDD" id="cd00060">
    <property type="entry name" value="FHA"/>
    <property type="match status" value="1"/>
</dbReference>
<dbReference type="Proteomes" id="UP001162031">
    <property type="component" value="Unassembled WGS sequence"/>
</dbReference>